<keyword evidence="7" id="KW-1185">Reference proteome</keyword>
<evidence type="ECO:0000256" key="1">
    <source>
        <dbReference type="ARBA" id="ARBA00009183"/>
    </source>
</evidence>
<dbReference type="InterPro" id="IPR000960">
    <property type="entry name" value="Flavin_mOase"/>
</dbReference>
<evidence type="ECO:0000256" key="4">
    <source>
        <dbReference type="ARBA" id="ARBA00022857"/>
    </source>
</evidence>
<dbReference type="PANTHER" id="PTHR23023">
    <property type="entry name" value="DIMETHYLANILINE MONOOXYGENASE"/>
    <property type="match status" value="1"/>
</dbReference>
<keyword evidence="5" id="KW-0560">Oxidoreductase</keyword>
<dbReference type="Pfam" id="PF00743">
    <property type="entry name" value="FMO-like"/>
    <property type="match status" value="1"/>
</dbReference>
<gene>
    <name evidence="6" type="ORF">A9179_19040</name>
</gene>
<keyword evidence="4" id="KW-0521">NADP</keyword>
<accession>A0ABR7S7J9</accession>
<proteinExistence type="inferred from homology"/>
<dbReference type="PRINTS" id="PR00370">
    <property type="entry name" value="FMOXYGENASE"/>
</dbReference>
<evidence type="ECO:0000313" key="7">
    <source>
        <dbReference type="Proteomes" id="UP000744555"/>
    </source>
</evidence>
<comment type="similarity">
    <text evidence="1">Belongs to the FMO family.</text>
</comment>
<dbReference type="InterPro" id="IPR020946">
    <property type="entry name" value="Flavin_mOase-like"/>
</dbReference>
<evidence type="ECO:0000256" key="3">
    <source>
        <dbReference type="ARBA" id="ARBA00022827"/>
    </source>
</evidence>
<dbReference type="SUPFAM" id="SSF51905">
    <property type="entry name" value="FAD/NAD(P)-binding domain"/>
    <property type="match status" value="2"/>
</dbReference>
<dbReference type="InterPro" id="IPR036188">
    <property type="entry name" value="FAD/NAD-bd_sf"/>
</dbReference>
<dbReference type="InterPro" id="IPR050346">
    <property type="entry name" value="FMO-like"/>
</dbReference>
<dbReference type="RefSeq" id="WP_187807838.1">
    <property type="nucleotide sequence ID" value="NZ_LZEU01000001.1"/>
</dbReference>
<organism evidence="6 7">
    <name type="scientific">Aquipseudomonas alcaligenes</name>
    <name type="common">Pseudomonas alcaligenes</name>
    <dbReference type="NCBI Taxonomy" id="43263"/>
    <lineage>
        <taxon>Bacteria</taxon>
        <taxon>Pseudomonadati</taxon>
        <taxon>Pseudomonadota</taxon>
        <taxon>Gammaproteobacteria</taxon>
        <taxon>Pseudomonadales</taxon>
        <taxon>Pseudomonadaceae</taxon>
        <taxon>Aquipseudomonas</taxon>
    </lineage>
</organism>
<dbReference type="EMBL" id="LZEU01000001">
    <property type="protein sequence ID" value="MBC9252373.1"/>
    <property type="molecule type" value="Genomic_DNA"/>
</dbReference>
<evidence type="ECO:0000313" key="6">
    <source>
        <dbReference type="EMBL" id="MBC9252373.1"/>
    </source>
</evidence>
<protein>
    <submittedName>
        <fullName evidence="6">Monooxygenase</fullName>
    </submittedName>
</protein>
<keyword evidence="3" id="KW-0274">FAD</keyword>
<evidence type="ECO:0000256" key="2">
    <source>
        <dbReference type="ARBA" id="ARBA00022630"/>
    </source>
</evidence>
<dbReference type="GO" id="GO:0004497">
    <property type="term" value="F:monooxygenase activity"/>
    <property type="evidence" value="ECO:0007669"/>
    <property type="project" value="UniProtKB-KW"/>
</dbReference>
<name>A0ABR7S7J9_AQUAC</name>
<sequence>MSTANTIQDCGDAVCIIGAGPGGLCMARALKRQGLAYEQFERHSDVGGVWDMSNPGTPMYESAHFISSRDLSGFLDFPMPKHFPDYPSNRQILEYARSFARTFELYDKIRFNTAVEHVAKREDGRWQVTLQGGERRGYRAVVCATGCNWDPNMPAVKGQFNGEIRHSVTFKKAAEFNGKRVLIIGAGNSGADIACDAATHAEKAFISLRRGYHFIPKHLFGLPADEVSEKGPHLPIWLVRPLFSLILRLINGDLTRFGLPKPDHKLFESHPLMNTQLLHYLQHGDIQAKPDLDHFDGDYAVFKDGSREPIDLALYATGYRWSCKYAADYFEWKGGRPQLYLSIFSRQHHNLFGIGYLETNSSAYKLFDNEAHAVASYLRDQLQRPEQARQFEQLIAEDDPDLSGGIDFIKSQRHEVYLEVHALKTHLRKLRRQMGWGELDDGYYAGLRSTSSGASPAALQHPQQAV</sequence>
<comment type="caution">
    <text evidence="6">The sequence shown here is derived from an EMBL/GenBank/DDBJ whole genome shotgun (WGS) entry which is preliminary data.</text>
</comment>
<dbReference type="Gene3D" id="3.50.50.60">
    <property type="entry name" value="FAD/NAD(P)-binding domain"/>
    <property type="match status" value="1"/>
</dbReference>
<dbReference type="Proteomes" id="UP000744555">
    <property type="component" value="Unassembled WGS sequence"/>
</dbReference>
<dbReference type="PIRSF" id="PIRSF000332">
    <property type="entry name" value="FMO"/>
    <property type="match status" value="1"/>
</dbReference>
<keyword evidence="2" id="KW-0285">Flavoprotein</keyword>
<keyword evidence="6" id="KW-0503">Monooxygenase</keyword>
<reference evidence="6 7" key="1">
    <citation type="submission" date="2016-06" db="EMBL/GenBank/DDBJ databases">
        <authorList>
            <person name="Ramos C."/>
            <person name="Pintado A."/>
            <person name="Crespo-Gomez J.I."/>
        </authorList>
    </citation>
    <scope>NUCLEOTIDE SEQUENCE [LARGE SCALE GENOMIC DNA]</scope>
    <source>
        <strain evidence="6 7">AVO110</strain>
    </source>
</reference>
<evidence type="ECO:0000256" key="5">
    <source>
        <dbReference type="ARBA" id="ARBA00023002"/>
    </source>
</evidence>